<sequence length="249" mass="26319">MSTTNEIHTLTGAYALNAVSDIERREFENHMAHCAACAQEVLELQETTARLGRTTAAVAPPALWDNVHRSIRTTRQLPPVPTAGPVPPRRRRWPARVAAGAVAASVVAAVAVGFTMADREADLENQLAQSHSQVDRINAILGAPDAATQRRSEPDGRSATAVVSRQANAMLLTAHGLPALSPNQSFQGWFVTKDGRKTSMGLLHASQGTMVIPDLAAAKDTSFLAITVEPRDGSAAPTGNVVITVPVAV</sequence>
<dbReference type="Proteomes" id="UP000063699">
    <property type="component" value="Chromosome"/>
</dbReference>
<evidence type="ECO:0000256" key="5">
    <source>
        <dbReference type="ARBA" id="ARBA00022989"/>
    </source>
</evidence>
<feature type="domain" description="Anti-sigma-K factor RskA N-terminal" evidence="13">
    <location>
        <begin position="8"/>
        <end position="49"/>
    </location>
</feature>
<dbReference type="AlphaFoldDB" id="A0A0N9I884"/>
<evidence type="ECO:0000256" key="6">
    <source>
        <dbReference type="ARBA" id="ARBA00023015"/>
    </source>
</evidence>
<dbReference type="OrthoDB" id="153510at2"/>
<dbReference type="EMBL" id="CP012752">
    <property type="protein sequence ID" value="ALG12091.1"/>
    <property type="molecule type" value="Genomic_DNA"/>
</dbReference>
<evidence type="ECO:0000256" key="10">
    <source>
        <dbReference type="ARBA" id="ARBA00030803"/>
    </source>
</evidence>
<evidence type="ECO:0000313" key="14">
    <source>
        <dbReference type="EMBL" id="ALG12091.1"/>
    </source>
</evidence>
<gene>
    <name evidence="14" type="ORF">AOZ06_39155</name>
</gene>
<evidence type="ECO:0000256" key="2">
    <source>
        <dbReference type="ARBA" id="ARBA00004236"/>
    </source>
</evidence>
<evidence type="ECO:0000256" key="1">
    <source>
        <dbReference type="ARBA" id="ARBA00004167"/>
    </source>
</evidence>
<keyword evidence="8" id="KW-0804">Transcription</keyword>
<dbReference type="STRING" id="860235.AOZ06_39155"/>
<evidence type="ECO:0000259" key="13">
    <source>
        <dbReference type="Pfam" id="PF22618"/>
    </source>
</evidence>
<dbReference type="InterPro" id="IPR018764">
    <property type="entry name" value="RskA_C"/>
</dbReference>
<feature type="transmembrane region" description="Helical" evidence="11">
    <location>
        <begin position="97"/>
        <end position="117"/>
    </location>
</feature>
<dbReference type="InterPro" id="IPR041916">
    <property type="entry name" value="Anti_sigma_zinc_sf"/>
</dbReference>
<feature type="domain" description="Anti-sigma K factor RskA C-terminal" evidence="12">
    <location>
        <begin position="102"/>
        <end position="240"/>
    </location>
</feature>
<keyword evidence="6" id="KW-0805">Transcription regulation</keyword>
<evidence type="ECO:0000313" key="15">
    <source>
        <dbReference type="Proteomes" id="UP000063699"/>
    </source>
</evidence>
<keyword evidence="7 11" id="KW-0472">Membrane</keyword>
<evidence type="ECO:0000256" key="7">
    <source>
        <dbReference type="ARBA" id="ARBA00023136"/>
    </source>
</evidence>
<dbReference type="InterPro" id="IPR051474">
    <property type="entry name" value="Anti-sigma-K/W_factor"/>
</dbReference>
<protein>
    <recommendedName>
        <fullName evidence="10">Regulator of SigK</fullName>
    </recommendedName>
    <alternativeName>
        <fullName evidence="9">Sigma-K anti-sigma factor RskA</fullName>
    </alternativeName>
</protein>
<dbReference type="PANTHER" id="PTHR37461">
    <property type="entry name" value="ANTI-SIGMA-K FACTOR RSKA"/>
    <property type="match status" value="1"/>
</dbReference>
<dbReference type="Gene3D" id="1.10.10.1320">
    <property type="entry name" value="Anti-sigma factor, zinc-finger domain"/>
    <property type="match status" value="1"/>
</dbReference>
<reference evidence="14 15" key="1">
    <citation type="submission" date="2015-07" db="EMBL/GenBank/DDBJ databases">
        <title>Genome sequencing of Kibdelosporangium phytohabitans.</title>
        <authorList>
            <person name="Qin S."/>
            <person name="Xing K."/>
        </authorList>
    </citation>
    <scope>NUCLEOTIDE SEQUENCE [LARGE SCALE GENOMIC DNA]</scope>
    <source>
        <strain evidence="14 15">KLBMP1111</strain>
    </source>
</reference>
<evidence type="ECO:0000259" key="12">
    <source>
        <dbReference type="Pfam" id="PF10099"/>
    </source>
</evidence>
<dbReference type="GO" id="GO:0006417">
    <property type="term" value="P:regulation of translation"/>
    <property type="evidence" value="ECO:0007669"/>
    <property type="project" value="TreeGrafter"/>
</dbReference>
<comment type="subcellular location">
    <subcellularLocation>
        <location evidence="2">Cell membrane</location>
    </subcellularLocation>
    <subcellularLocation>
        <location evidence="1">Membrane</location>
        <topology evidence="1">Single-pass membrane protein</topology>
    </subcellularLocation>
</comment>
<dbReference type="Pfam" id="PF10099">
    <property type="entry name" value="RskA_C"/>
    <property type="match status" value="1"/>
</dbReference>
<dbReference type="KEGG" id="kphy:AOZ06_39155"/>
<keyword evidence="4 11" id="KW-0812">Transmembrane</keyword>
<evidence type="ECO:0000256" key="11">
    <source>
        <dbReference type="SAM" id="Phobius"/>
    </source>
</evidence>
<keyword evidence="15" id="KW-1185">Reference proteome</keyword>
<dbReference type="Pfam" id="PF22618">
    <property type="entry name" value="RskA_N"/>
    <property type="match status" value="1"/>
</dbReference>
<keyword evidence="5 11" id="KW-1133">Transmembrane helix</keyword>
<dbReference type="PANTHER" id="PTHR37461:SF1">
    <property type="entry name" value="ANTI-SIGMA-K FACTOR RSKA"/>
    <property type="match status" value="1"/>
</dbReference>
<dbReference type="GO" id="GO:0005886">
    <property type="term" value="C:plasma membrane"/>
    <property type="evidence" value="ECO:0007669"/>
    <property type="project" value="UniProtKB-SubCell"/>
</dbReference>
<accession>A0A0N9I884</accession>
<dbReference type="InterPro" id="IPR053877">
    <property type="entry name" value="RskA_N"/>
</dbReference>
<dbReference type="RefSeq" id="WP_054293987.1">
    <property type="nucleotide sequence ID" value="NZ_CP012752.1"/>
</dbReference>
<name>A0A0N9I884_9PSEU</name>
<evidence type="ECO:0000256" key="9">
    <source>
        <dbReference type="ARBA" id="ARBA00029829"/>
    </source>
</evidence>
<evidence type="ECO:0000256" key="4">
    <source>
        <dbReference type="ARBA" id="ARBA00022692"/>
    </source>
</evidence>
<evidence type="ECO:0000256" key="3">
    <source>
        <dbReference type="ARBA" id="ARBA00022475"/>
    </source>
</evidence>
<proteinExistence type="predicted"/>
<organism evidence="14 15">
    <name type="scientific">Kibdelosporangium phytohabitans</name>
    <dbReference type="NCBI Taxonomy" id="860235"/>
    <lineage>
        <taxon>Bacteria</taxon>
        <taxon>Bacillati</taxon>
        <taxon>Actinomycetota</taxon>
        <taxon>Actinomycetes</taxon>
        <taxon>Pseudonocardiales</taxon>
        <taxon>Pseudonocardiaceae</taxon>
        <taxon>Kibdelosporangium</taxon>
    </lineage>
</organism>
<dbReference type="GO" id="GO:0016989">
    <property type="term" value="F:sigma factor antagonist activity"/>
    <property type="evidence" value="ECO:0007669"/>
    <property type="project" value="TreeGrafter"/>
</dbReference>
<evidence type="ECO:0000256" key="8">
    <source>
        <dbReference type="ARBA" id="ARBA00023163"/>
    </source>
</evidence>
<keyword evidence="3" id="KW-1003">Cell membrane</keyword>